<dbReference type="PANTHER" id="PTHR12768">
    <property type="entry name" value="BECLIN 1"/>
    <property type="match status" value="1"/>
</dbReference>
<evidence type="ECO:0000256" key="3">
    <source>
        <dbReference type="SAM" id="MobiDB-lite"/>
    </source>
</evidence>
<evidence type="ECO:0000256" key="2">
    <source>
        <dbReference type="SAM" id="Coils"/>
    </source>
</evidence>
<evidence type="ECO:0000259" key="4">
    <source>
        <dbReference type="Pfam" id="PF04111"/>
    </source>
</evidence>
<comment type="similarity">
    <text evidence="1">Belongs to the beclin family.</text>
</comment>
<dbReference type="Gene3D" id="1.10.418.40">
    <property type="entry name" value="Autophagy protein 6/Beclin 1"/>
    <property type="match status" value="1"/>
</dbReference>
<feature type="region of interest" description="Disordered" evidence="3">
    <location>
        <begin position="432"/>
        <end position="466"/>
    </location>
</feature>
<proteinExistence type="inferred from homology"/>
<comment type="caution">
    <text evidence="6">The sequence shown here is derived from an EMBL/GenBank/DDBJ whole genome shotgun (WGS) entry which is preliminary data.</text>
</comment>
<reference evidence="6 7" key="1">
    <citation type="journal article" date="2020" name="Fungal Divers.">
        <title>Resolving the Mortierellaceae phylogeny through synthesis of multi-gene phylogenetics and phylogenomics.</title>
        <authorList>
            <person name="Vandepol N."/>
            <person name="Liber J."/>
            <person name="Desiro A."/>
            <person name="Na H."/>
            <person name="Kennedy M."/>
            <person name="Barry K."/>
            <person name="Grigoriev I.V."/>
            <person name="Miller A.N."/>
            <person name="O'Donnell K."/>
            <person name="Stajich J.E."/>
            <person name="Bonito G."/>
        </authorList>
    </citation>
    <scope>NUCLEOTIDE SEQUENCE [LARGE SCALE GENOMIC DNA]</scope>
    <source>
        <strain evidence="6 7">AD045</strain>
    </source>
</reference>
<feature type="region of interest" description="Disordered" evidence="3">
    <location>
        <begin position="1"/>
        <end position="81"/>
    </location>
</feature>
<dbReference type="InterPro" id="IPR038274">
    <property type="entry name" value="Atg6/Beclin_C_sf"/>
</dbReference>
<dbReference type="Proteomes" id="UP001194696">
    <property type="component" value="Unassembled WGS sequence"/>
</dbReference>
<evidence type="ECO:0000313" key="7">
    <source>
        <dbReference type="Proteomes" id="UP001194696"/>
    </source>
</evidence>
<dbReference type="Gene3D" id="6.10.250.3110">
    <property type="match status" value="1"/>
</dbReference>
<feature type="compositionally biased region" description="Low complexity" evidence="3">
    <location>
        <begin position="38"/>
        <end position="50"/>
    </location>
</feature>
<feature type="domain" description="Atg6/beclin coiled-coil" evidence="5">
    <location>
        <begin position="114"/>
        <end position="242"/>
    </location>
</feature>
<sequence length="466" mass="52425">MLSKGNTLDSTHLPHPNNNQPYYARGTLSSGTYQSTKSSGNSININNSSSAGTLNGGPSNGGSSAASRLKSLSGGQGMDGMESLHTERTAKANRLRTTGKLFDLMSSKSDIDHPLCHECAEMLSDSLARQLRDVSKERDCYINFLRIVHSNVASDEEMEALEAEIKQIQLDESASIKALRDIEEQQRAVREEIALLEQQSLELDKEEEQYRQECNEFQQTLQTFHNERDSVNLKYDYDSRQLEKLHKTNVYNDTFCISHDGNFATINGFRLGRLPTQPVDWAEINAAWGQTLLLLHTIANKLNFEFKTYRLVPLGSFSRIDKIEGDRASYELYGSGEYAIGRVFLNRRFDNAMVAFLNCLQQLGDYAEQQGGQGPRLELPYKIVKDRIGDASIKLHFSQGETWTRALKYMLTNTKWILAYASSAAASNMTSYTPSVPSLPISRRSSPAVKSQQSRDSEQERERERA</sequence>
<accession>A0ABQ7JRV0</accession>
<feature type="compositionally biased region" description="Polar residues" evidence="3">
    <location>
        <begin position="1"/>
        <end position="37"/>
    </location>
</feature>
<dbReference type="InterPro" id="IPR007243">
    <property type="entry name" value="Atg6/Beclin"/>
</dbReference>
<dbReference type="Pfam" id="PF04111">
    <property type="entry name" value="APG6"/>
    <property type="match status" value="1"/>
</dbReference>
<keyword evidence="7" id="KW-1185">Reference proteome</keyword>
<dbReference type="Pfam" id="PF17675">
    <property type="entry name" value="APG6_N"/>
    <property type="match status" value="1"/>
</dbReference>
<feature type="coiled-coil region" evidence="2">
    <location>
        <begin position="151"/>
        <end position="227"/>
    </location>
</feature>
<dbReference type="InterPro" id="IPR040455">
    <property type="entry name" value="Atg6_BARA"/>
</dbReference>
<name>A0ABQ7JRV0_9FUNG</name>
<feature type="compositionally biased region" description="Basic and acidic residues" evidence="3">
    <location>
        <begin position="453"/>
        <end position="466"/>
    </location>
</feature>
<keyword evidence="2" id="KW-0175">Coiled coil</keyword>
<evidence type="ECO:0000259" key="5">
    <source>
        <dbReference type="Pfam" id="PF17675"/>
    </source>
</evidence>
<gene>
    <name evidence="6" type="primary">ATG6</name>
    <name evidence="6" type="ORF">BGZ96_011700</name>
</gene>
<dbReference type="InterPro" id="IPR041691">
    <property type="entry name" value="Atg6/beclin_CC"/>
</dbReference>
<feature type="domain" description="Atg6 BARA" evidence="4">
    <location>
        <begin position="245"/>
        <end position="423"/>
    </location>
</feature>
<dbReference type="PANTHER" id="PTHR12768:SF4">
    <property type="entry name" value="BECLIN-1"/>
    <property type="match status" value="1"/>
</dbReference>
<protein>
    <submittedName>
        <fullName evidence="6">Autophagy protein 6</fullName>
    </submittedName>
</protein>
<dbReference type="EMBL" id="JAAAIM010000837">
    <property type="protein sequence ID" value="KAG0283932.1"/>
    <property type="molecule type" value="Genomic_DNA"/>
</dbReference>
<evidence type="ECO:0000256" key="1">
    <source>
        <dbReference type="ARBA" id="ARBA00005965"/>
    </source>
</evidence>
<organism evidence="6 7">
    <name type="scientific">Linnemannia gamsii</name>
    <dbReference type="NCBI Taxonomy" id="64522"/>
    <lineage>
        <taxon>Eukaryota</taxon>
        <taxon>Fungi</taxon>
        <taxon>Fungi incertae sedis</taxon>
        <taxon>Mucoromycota</taxon>
        <taxon>Mortierellomycotina</taxon>
        <taxon>Mortierellomycetes</taxon>
        <taxon>Mortierellales</taxon>
        <taxon>Mortierellaceae</taxon>
        <taxon>Linnemannia</taxon>
    </lineage>
</organism>
<evidence type="ECO:0000313" key="6">
    <source>
        <dbReference type="EMBL" id="KAG0283932.1"/>
    </source>
</evidence>